<dbReference type="OrthoDB" id="8420922at2"/>
<name>A0A2S1LQY2_9FLAO</name>
<proteinExistence type="predicted"/>
<evidence type="ECO:0000313" key="1">
    <source>
        <dbReference type="EMBL" id="AWG26180.1"/>
    </source>
</evidence>
<dbReference type="InterPro" id="IPR028944">
    <property type="entry name" value="PRTase_ComF-like"/>
</dbReference>
<evidence type="ECO:0008006" key="3">
    <source>
        <dbReference type="Google" id="ProtNLM"/>
    </source>
</evidence>
<evidence type="ECO:0000313" key="2">
    <source>
        <dbReference type="Proteomes" id="UP000244677"/>
    </source>
</evidence>
<dbReference type="AlphaFoldDB" id="A0A2S1LQY2"/>
<sequence length="290" mass="34264">MITNYSLHRITDQEYSPFSESDYSKFKFGDDAIAKTFADALFEGFISEHADLILQHEEIVILPSPYLAIPTASNRLSFYFKTRMNQFLFENEKMALKESKIYRNQTYVTDYGALDYTERVKLISNDTYYIDKNIVEGKLCIFMDDIKITGSHEFIIKKILDEYKVQGHFVFVYFAELLNKDIHPNIENHYNYFHVKTVEHIIGLINQKTFDYNTRIVKYILRLEVPDLILLLQSIPQSRIDTLFHLAVSNNYHTITEYKENLKSIHKKNSRLWLSIYKKDNVKHLTLPSL</sequence>
<gene>
    <name evidence="1" type="ORF">FK004_13565</name>
</gene>
<dbReference type="EMBL" id="CP020919">
    <property type="protein sequence ID" value="AWG26180.1"/>
    <property type="molecule type" value="Genomic_DNA"/>
</dbReference>
<dbReference type="Proteomes" id="UP000244677">
    <property type="component" value="Chromosome"/>
</dbReference>
<dbReference type="KEGG" id="fki:FK004_13565"/>
<organism evidence="1 2">
    <name type="scientific">Flavobacterium kingsejongi</name>
    <dbReference type="NCBI Taxonomy" id="1678728"/>
    <lineage>
        <taxon>Bacteria</taxon>
        <taxon>Pseudomonadati</taxon>
        <taxon>Bacteroidota</taxon>
        <taxon>Flavobacteriia</taxon>
        <taxon>Flavobacteriales</taxon>
        <taxon>Flavobacteriaceae</taxon>
        <taxon>Flavobacterium</taxon>
    </lineage>
</organism>
<dbReference type="RefSeq" id="WP_108737715.1">
    <property type="nucleotide sequence ID" value="NZ_CP020919.1"/>
</dbReference>
<keyword evidence="2" id="KW-1185">Reference proteome</keyword>
<reference evidence="1 2" key="1">
    <citation type="submission" date="2017-04" db="EMBL/GenBank/DDBJ databases">
        <title>Complete genome sequence of Flavobacterium kingsejong AJ004.</title>
        <authorList>
            <person name="Lee P.C."/>
        </authorList>
    </citation>
    <scope>NUCLEOTIDE SEQUENCE [LARGE SCALE GENOMIC DNA]</scope>
    <source>
        <strain evidence="1 2">AJ004</strain>
    </source>
</reference>
<dbReference type="Pfam" id="PF15610">
    <property type="entry name" value="PRTase_3"/>
    <property type="match status" value="1"/>
</dbReference>
<protein>
    <recommendedName>
        <fullName evidence="3">PRTase ComF-like</fullName>
    </recommendedName>
</protein>
<accession>A0A2S1LQY2</accession>